<evidence type="ECO:0000256" key="1">
    <source>
        <dbReference type="SAM" id="MobiDB-lite"/>
    </source>
</evidence>
<dbReference type="PANTHER" id="PTHR34047:SF8">
    <property type="entry name" value="PROTEIN YKFC"/>
    <property type="match status" value="1"/>
</dbReference>
<accession>A0A3N6LN63</accession>
<evidence type="ECO:0000313" key="3">
    <source>
        <dbReference type="EMBL" id="RQG87025.1"/>
    </source>
</evidence>
<comment type="caution">
    <text evidence="3">The sequence shown here is derived from an EMBL/GenBank/DDBJ whole genome shotgun (WGS) entry which is preliminary data.</text>
</comment>
<dbReference type="PROSITE" id="PS50878">
    <property type="entry name" value="RT_POL"/>
    <property type="match status" value="1"/>
</dbReference>
<dbReference type="InterPro" id="IPR000477">
    <property type="entry name" value="RT_dom"/>
</dbReference>
<evidence type="ECO:0000313" key="4">
    <source>
        <dbReference type="Proteomes" id="UP000273828"/>
    </source>
</evidence>
<name>A0A3N6LN63_9EURY</name>
<dbReference type="Pfam" id="PF00078">
    <property type="entry name" value="RVT_1"/>
    <property type="match status" value="1"/>
</dbReference>
<reference evidence="3 4" key="1">
    <citation type="submission" date="2018-10" db="EMBL/GenBank/DDBJ databases">
        <title>Natrarchaeobius chitinivorans gen. nov., sp. nov., and Natrarchaeobius haloalkaliphilus sp. nov., alkaliphilic, chitin-utilizing haloarchaea from hypersaline alkaline lakes.</title>
        <authorList>
            <person name="Sorokin D.Y."/>
            <person name="Elcheninov A.G."/>
            <person name="Kostrikina N.A."/>
            <person name="Bale N.J."/>
            <person name="Sinninghe Damste J.S."/>
            <person name="Khijniak T.V."/>
            <person name="Kublanov I.V."/>
            <person name="Toshchakov S.V."/>
        </authorList>
    </citation>
    <scope>NUCLEOTIDE SEQUENCE [LARGE SCALE GENOMIC DNA]</scope>
    <source>
        <strain evidence="3 4">AArcht-Sl</strain>
    </source>
</reference>
<dbReference type="AlphaFoldDB" id="A0A3N6LN63"/>
<evidence type="ECO:0000259" key="2">
    <source>
        <dbReference type="PROSITE" id="PS50878"/>
    </source>
</evidence>
<gene>
    <name evidence="3" type="ORF">EA462_15395</name>
</gene>
<dbReference type="Proteomes" id="UP000273828">
    <property type="component" value="Unassembled WGS sequence"/>
</dbReference>
<dbReference type="InterPro" id="IPR051083">
    <property type="entry name" value="GrpII_Intron_Splice-Mob/Def"/>
</dbReference>
<sequence length="544" mass="63773">MDFVDDLDLELAWRKTKKDLNDHMNSFTDSPYVIDILDRNTDEWIEELRNALNNGEYEPKSVRIVNVPKNNYHLRPASVLHPKDIVVYSSYILEVYSKIKDEMQWSGNRCRYSHILLDDKSKSNRWQKFEKGHWRDLQQQKITHAENSSYVLETDVSGYYENIDIERLISIFRQFTERTEIAHCLWDILQPWAEPRKRGIPQGYGASDILAEIYLDGIDRRLSNSGFTHVRYNDDFTVFCGSHDSAIQAQNLLERLFRSRGLNMKTGKTRIRTAEDAIEAYNEPESKFAELRERISSADKEGMSEADYLRSGFPPEFVTYSSSEENEEAEPDEEVEANEETEVEVWERGYSKYIDGVPFSELDTHLFRYVIRNLGDVGSYIGVKYCIEYILEGYADVRQILNRYFKKLPVKEGIVRRLADAIIRNEIRYSYHEFALLRWFYEIDHIGPKVVHAARTVLSRESSLIESRDYAIAILGEHGDYSDWEQIEMLYSQELRPQSKAIIAYAIRGFEPKHRGRFYNRMDVSPQLVRYSIECAKSDAPEFS</sequence>
<dbReference type="CDD" id="cd01646">
    <property type="entry name" value="RT_Bac_retron_I"/>
    <property type="match status" value="1"/>
</dbReference>
<feature type="region of interest" description="Disordered" evidence="1">
    <location>
        <begin position="321"/>
        <end position="341"/>
    </location>
</feature>
<dbReference type="EMBL" id="REFY01000006">
    <property type="protein sequence ID" value="RQG87025.1"/>
    <property type="molecule type" value="Genomic_DNA"/>
</dbReference>
<keyword evidence="4" id="KW-1185">Reference proteome</keyword>
<dbReference type="SUPFAM" id="SSF56672">
    <property type="entry name" value="DNA/RNA polymerases"/>
    <property type="match status" value="1"/>
</dbReference>
<proteinExistence type="predicted"/>
<dbReference type="InterPro" id="IPR043502">
    <property type="entry name" value="DNA/RNA_pol_sf"/>
</dbReference>
<protein>
    <recommendedName>
        <fullName evidence="2">Reverse transcriptase domain-containing protein</fullName>
    </recommendedName>
</protein>
<dbReference type="OrthoDB" id="351028at2157"/>
<feature type="compositionally biased region" description="Acidic residues" evidence="1">
    <location>
        <begin position="324"/>
        <end position="341"/>
    </location>
</feature>
<organism evidence="3 4">
    <name type="scientific">Natrarchaeobius halalkaliphilus</name>
    <dbReference type="NCBI Taxonomy" id="1679091"/>
    <lineage>
        <taxon>Archaea</taxon>
        <taxon>Methanobacteriati</taxon>
        <taxon>Methanobacteriota</taxon>
        <taxon>Stenosarchaea group</taxon>
        <taxon>Halobacteria</taxon>
        <taxon>Halobacteriales</taxon>
        <taxon>Natrialbaceae</taxon>
        <taxon>Natrarchaeobius</taxon>
    </lineage>
</organism>
<dbReference type="RefSeq" id="WP_124179429.1">
    <property type="nucleotide sequence ID" value="NZ_REFY01000006.1"/>
</dbReference>
<dbReference type="PANTHER" id="PTHR34047">
    <property type="entry name" value="NUCLEAR INTRON MATURASE 1, MITOCHONDRIAL-RELATED"/>
    <property type="match status" value="1"/>
</dbReference>
<feature type="domain" description="Reverse transcriptase" evidence="2">
    <location>
        <begin position="48"/>
        <end position="293"/>
    </location>
</feature>